<dbReference type="InterPro" id="IPR042099">
    <property type="entry name" value="ANL_N_sf"/>
</dbReference>
<evidence type="ECO:0008006" key="8">
    <source>
        <dbReference type="Google" id="ProtNLM"/>
    </source>
</evidence>
<feature type="transmembrane region" description="Helical" evidence="3">
    <location>
        <begin position="213"/>
        <end position="242"/>
    </location>
</feature>
<evidence type="ECO:0000313" key="6">
    <source>
        <dbReference type="EMBL" id="GIN97326.1"/>
    </source>
</evidence>
<organism evidence="6 7">
    <name type="scientific">Siminovitchia terrae</name>
    <name type="common">Bacillus terrae</name>
    <dbReference type="NCBI Taxonomy" id="1914933"/>
    <lineage>
        <taxon>Bacteria</taxon>
        <taxon>Bacillati</taxon>
        <taxon>Bacillota</taxon>
        <taxon>Bacilli</taxon>
        <taxon>Bacillales</taxon>
        <taxon>Bacillaceae</taxon>
        <taxon>Siminovitchia</taxon>
    </lineage>
</organism>
<name>A0ABQ4KZF3_SIMTE</name>
<comment type="caution">
    <text evidence="6">The sequence shown here is derived from an EMBL/GenBank/DDBJ whole genome shotgun (WGS) entry which is preliminary data.</text>
</comment>
<dbReference type="InterPro" id="IPR020845">
    <property type="entry name" value="AMP-binding_CS"/>
</dbReference>
<evidence type="ECO:0000259" key="4">
    <source>
        <dbReference type="Pfam" id="PF00501"/>
    </source>
</evidence>
<dbReference type="InterPro" id="IPR045851">
    <property type="entry name" value="AMP-bd_C_sf"/>
</dbReference>
<sequence length="526" mass="58895">MKEKMDHLSVSELLESVCQTAPGHEVLFDGYSRMSYKDLREQSYSLAASLQEMGIRQGDKIAVCLPNWNEFIVIYFAVAHMGAVIVPFNIRYRINEVEYILRNSEAKAAFLTNEFDGVNHLEQFTKAYQGVDTLKELITVRHSTDAFVSYEQLVQKKESHFTPPIILPKEDVFSILYTSGSTGPPKGAMLTHANVVDTAVITAEQMECTAEDVFFVAVPVFHVFGMVPSILSTISVGARMVLLDHYKAKKSLELIESEKITVKHGVPTMFILELNHEDFSKYDLSSLRTGIIAAAPCPVEIVKRIRHTMGCEIMVAYGLSETSPTLTMTSFDDSDLVRAETVGKALPGAEIKIVDDNRNEVMNGEVGEIACRSFGVMKGYCHMREQTKEALDENGWFYTGDLGTIDPEGNLRIVGRKKEMIIRGGYNIYPREVEEVFYKHPDVLEVAVVGLPDTVLGEITCACIKLKADSKTSELRLLQFIKNEISDYKVPDKIILMDEFPMTASGKIRKISLQEQLAESLQGELR</sequence>
<proteinExistence type="inferred from homology"/>
<dbReference type="NCBIfam" id="NF004837">
    <property type="entry name" value="PRK06187.1"/>
    <property type="match status" value="1"/>
</dbReference>
<dbReference type="Pfam" id="PF13193">
    <property type="entry name" value="AMP-binding_C"/>
    <property type="match status" value="1"/>
</dbReference>
<dbReference type="Gene3D" id="3.30.300.30">
    <property type="match status" value="1"/>
</dbReference>
<dbReference type="Proteomes" id="UP000680670">
    <property type="component" value="Unassembled WGS sequence"/>
</dbReference>
<dbReference type="PANTHER" id="PTHR43201:SF5">
    <property type="entry name" value="MEDIUM-CHAIN ACYL-COA LIGASE ACSF2, MITOCHONDRIAL"/>
    <property type="match status" value="1"/>
</dbReference>
<comment type="similarity">
    <text evidence="1">Belongs to the ATP-dependent AMP-binding enzyme family.</text>
</comment>
<keyword evidence="3" id="KW-0472">Membrane</keyword>
<dbReference type="RefSeq" id="WP_244862124.1">
    <property type="nucleotide sequence ID" value="NZ_BORJ01000008.1"/>
</dbReference>
<dbReference type="InterPro" id="IPR025110">
    <property type="entry name" value="AMP-bd_C"/>
</dbReference>
<keyword evidence="7" id="KW-1185">Reference proteome</keyword>
<keyword evidence="3" id="KW-1133">Transmembrane helix</keyword>
<dbReference type="Gene3D" id="3.40.50.12780">
    <property type="entry name" value="N-terminal domain of ligase-like"/>
    <property type="match status" value="1"/>
</dbReference>
<dbReference type="EMBL" id="BORJ01000008">
    <property type="protein sequence ID" value="GIN97326.1"/>
    <property type="molecule type" value="Genomic_DNA"/>
</dbReference>
<keyword evidence="3" id="KW-0812">Transmembrane</keyword>
<reference evidence="6 7" key="1">
    <citation type="submission" date="2021-03" db="EMBL/GenBank/DDBJ databases">
        <title>Antimicrobial resistance genes in bacteria isolated from Japanese honey, and their potential for conferring macrolide and lincosamide resistance in the American foulbrood pathogen Paenibacillus larvae.</title>
        <authorList>
            <person name="Okamoto M."/>
            <person name="Kumagai M."/>
            <person name="Kanamori H."/>
            <person name="Takamatsu D."/>
        </authorList>
    </citation>
    <scope>NUCLEOTIDE SEQUENCE [LARGE SCALE GENOMIC DNA]</scope>
    <source>
        <strain evidence="6 7">J6TS1</strain>
    </source>
</reference>
<dbReference type="Pfam" id="PF00501">
    <property type="entry name" value="AMP-binding"/>
    <property type="match status" value="1"/>
</dbReference>
<evidence type="ECO:0000256" key="3">
    <source>
        <dbReference type="SAM" id="Phobius"/>
    </source>
</evidence>
<dbReference type="SUPFAM" id="SSF56801">
    <property type="entry name" value="Acetyl-CoA synthetase-like"/>
    <property type="match status" value="1"/>
</dbReference>
<evidence type="ECO:0000259" key="5">
    <source>
        <dbReference type="Pfam" id="PF13193"/>
    </source>
</evidence>
<gene>
    <name evidence="6" type="ORF">J6TS1_31960</name>
</gene>
<protein>
    <recommendedName>
        <fullName evidence="8">Long-chain acyl-CoA synthetase</fullName>
    </recommendedName>
</protein>
<feature type="domain" description="AMP-binding enzyme C-terminal" evidence="5">
    <location>
        <begin position="432"/>
        <end position="507"/>
    </location>
</feature>
<feature type="domain" description="AMP-dependent synthetase/ligase" evidence="4">
    <location>
        <begin position="15"/>
        <end position="380"/>
    </location>
</feature>
<evidence type="ECO:0000256" key="1">
    <source>
        <dbReference type="ARBA" id="ARBA00006432"/>
    </source>
</evidence>
<dbReference type="InterPro" id="IPR000873">
    <property type="entry name" value="AMP-dep_synth/lig_dom"/>
</dbReference>
<evidence type="ECO:0000256" key="2">
    <source>
        <dbReference type="ARBA" id="ARBA00022598"/>
    </source>
</evidence>
<evidence type="ECO:0000313" key="7">
    <source>
        <dbReference type="Proteomes" id="UP000680670"/>
    </source>
</evidence>
<keyword evidence="2" id="KW-0436">Ligase</keyword>
<dbReference type="PANTHER" id="PTHR43201">
    <property type="entry name" value="ACYL-COA SYNTHETASE"/>
    <property type="match status" value="1"/>
</dbReference>
<dbReference type="PROSITE" id="PS00455">
    <property type="entry name" value="AMP_BINDING"/>
    <property type="match status" value="1"/>
</dbReference>
<accession>A0ABQ4KZF3</accession>